<keyword evidence="3" id="KW-1185">Reference proteome</keyword>
<name>I0KA63_9BACT</name>
<dbReference type="InterPro" id="IPR012349">
    <property type="entry name" value="Split_barrel_FMN-bd"/>
</dbReference>
<dbReference type="Gene3D" id="2.30.110.10">
    <property type="entry name" value="Electron Transport, Fmn-binding Protein, Chain A"/>
    <property type="match status" value="1"/>
</dbReference>
<reference evidence="2 3" key="1">
    <citation type="journal article" date="2012" name="J. Bacteriol.">
        <title>Genome Sequence of Fibrella aestuarina BUZ 2T, a Filamentous Marine Bacterium.</title>
        <authorList>
            <person name="Filippini M."/>
            <person name="Qi W."/>
            <person name="Blom J."/>
            <person name="Goesmann A."/>
            <person name="Smits T.H."/>
            <person name="Bagheri H.C."/>
        </authorList>
    </citation>
    <scope>NUCLEOTIDE SEQUENCE [LARGE SCALE GENOMIC DNA]</scope>
    <source>
        <strain evidence="3">BUZ 2T</strain>
    </source>
</reference>
<dbReference type="EMBL" id="HE796683">
    <property type="protein sequence ID" value="CCH01016.1"/>
    <property type="molecule type" value="Genomic_DNA"/>
</dbReference>
<dbReference type="Pfam" id="PF16242">
    <property type="entry name" value="Pyrid_ox_like"/>
    <property type="match status" value="1"/>
</dbReference>
<accession>I0KA63</accession>
<dbReference type="PANTHER" id="PTHR34818">
    <property type="entry name" value="PROTEIN BLI-3"/>
    <property type="match status" value="1"/>
</dbReference>
<sequence>MTRKHQASNFFYPNVMETQTQHNPQLEKVKEMVDDIRIAMMTTVDEQGNLVSRPMACMQVDADGTLWFFTQKSSPKVDQIQHNENKVNLSFANVSDADYVSISGTSQEVDNRAKIDELWSDMAKPWFPKGKDDPELTLLKVQPELAEYWDSNDSRIVRLFEMARAAVTGDTYKEGENVKVSL</sequence>
<evidence type="ECO:0000313" key="2">
    <source>
        <dbReference type="EMBL" id="CCH01016.1"/>
    </source>
</evidence>
<dbReference type="KEGG" id="fae:FAES_3007"/>
<evidence type="ECO:0000259" key="1">
    <source>
        <dbReference type="Pfam" id="PF16242"/>
    </source>
</evidence>
<dbReference type="InterPro" id="IPR052917">
    <property type="entry name" value="Stress-Dev_Protein"/>
</dbReference>
<dbReference type="HOGENOM" id="CLU_091428_1_1_10"/>
<gene>
    <name evidence="2" type="ORF">FAES_3007</name>
</gene>
<dbReference type="Proteomes" id="UP000011058">
    <property type="component" value="Chromosome"/>
</dbReference>
<dbReference type="eggNOG" id="COG3871">
    <property type="taxonomic scope" value="Bacteria"/>
</dbReference>
<dbReference type="STRING" id="1166018.FAES_3007"/>
<dbReference type="SUPFAM" id="SSF50475">
    <property type="entry name" value="FMN-binding split barrel"/>
    <property type="match status" value="1"/>
</dbReference>
<dbReference type="PANTHER" id="PTHR34818:SF1">
    <property type="entry name" value="PROTEIN BLI-3"/>
    <property type="match status" value="1"/>
</dbReference>
<feature type="domain" description="General stress protein FMN-binding split barrel" evidence="1">
    <location>
        <begin position="26"/>
        <end position="172"/>
    </location>
</feature>
<dbReference type="InterPro" id="IPR038725">
    <property type="entry name" value="YdaG_split_barrel_FMN-bd"/>
</dbReference>
<dbReference type="AlphaFoldDB" id="I0KA63"/>
<proteinExistence type="predicted"/>
<evidence type="ECO:0000313" key="3">
    <source>
        <dbReference type="Proteomes" id="UP000011058"/>
    </source>
</evidence>
<organism evidence="2 3">
    <name type="scientific">Fibrella aestuarina BUZ 2</name>
    <dbReference type="NCBI Taxonomy" id="1166018"/>
    <lineage>
        <taxon>Bacteria</taxon>
        <taxon>Pseudomonadati</taxon>
        <taxon>Bacteroidota</taxon>
        <taxon>Cytophagia</taxon>
        <taxon>Cytophagales</taxon>
        <taxon>Spirosomataceae</taxon>
        <taxon>Fibrella</taxon>
    </lineage>
</organism>
<protein>
    <submittedName>
        <fullName evidence="2">Pyridoxamine 5'-phosphate oxidase-related FMN-binding protein</fullName>
    </submittedName>
</protein>